<dbReference type="AlphaFoldDB" id="X1Q943"/>
<dbReference type="Pfam" id="PF00437">
    <property type="entry name" value="T2SSE"/>
    <property type="match status" value="1"/>
</dbReference>
<accession>X1Q943</accession>
<dbReference type="PANTHER" id="PTHR30258">
    <property type="entry name" value="TYPE II SECRETION SYSTEM PROTEIN GSPE-RELATED"/>
    <property type="match status" value="1"/>
</dbReference>
<dbReference type="GO" id="GO:0005886">
    <property type="term" value="C:plasma membrane"/>
    <property type="evidence" value="ECO:0007669"/>
    <property type="project" value="TreeGrafter"/>
</dbReference>
<keyword evidence="2" id="KW-0067">ATP-binding</keyword>
<dbReference type="InterPro" id="IPR001482">
    <property type="entry name" value="T2SS/T4SS_dom"/>
</dbReference>
<organism evidence="4">
    <name type="scientific">marine sediment metagenome</name>
    <dbReference type="NCBI Taxonomy" id="412755"/>
    <lineage>
        <taxon>unclassified sequences</taxon>
        <taxon>metagenomes</taxon>
        <taxon>ecological metagenomes</taxon>
    </lineage>
</organism>
<keyword evidence="1" id="KW-0547">Nucleotide-binding</keyword>
<reference evidence="4" key="1">
    <citation type="journal article" date="2014" name="Front. Microbiol.">
        <title>High frequency of phylogenetically diverse reductive dehalogenase-homologous genes in deep subseafloor sedimentary metagenomes.</title>
        <authorList>
            <person name="Kawai M."/>
            <person name="Futagami T."/>
            <person name="Toyoda A."/>
            <person name="Takaki Y."/>
            <person name="Nishi S."/>
            <person name="Hori S."/>
            <person name="Arai W."/>
            <person name="Tsubouchi T."/>
            <person name="Morono Y."/>
            <person name="Uchiyama I."/>
            <person name="Ito T."/>
            <person name="Fujiyama A."/>
            <person name="Inagaki F."/>
            <person name="Takami H."/>
        </authorList>
    </citation>
    <scope>NUCLEOTIDE SEQUENCE</scope>
    <source>
        <strain evidence="4">Expedition CK06-06</strain>
    </source>
</reference>
<feature type="domain" description="Bacterial type II secretion system protein E" evidence="3">
    <location>
        <begin position="1"/>
        <end position="114"/>
    </location>
</feature>
<comment type="caution">
    <text evidence="4">The sequence shown here is derived from an EMBL/GenBank/DDBJ whole genome shotgun (WGS) entry which is preliminary data.</text>
</comment>
<evidence type="ECO:0000256" key="1">
    <source>
        <dbReference type="ARBA" id="ARBA00022741"/>
    </source>
</evidence>
<dbReference type="Gene3D" id="3.40.50.300">
    <property type="entry name" value="P-loop containing nucleotide triphosphate hydrolases"/>
    <property type="match status" value="1"/>
</dbReference>
<dbReference type="InterPro" id="IPR027417">
    <property type="entry name" value="P-loop_NTPase"/>
</dbReference>
<gene>
    <name evidence="4" type="ORF">S06H3_63750</name>
</gene>
<protein>
    <recommendedName>
        <fullName evidence="3">Bacterial type II secretion system protein E domain-containing protein</fullName>
    </recommendedName>
</protein>
<dbReference type="EMBL" id="BARV01042371">
    <property type="protein sequence ID" value="GAI47550.1"/>
    <property type="molecule type" value="Genomic_DNA"/>
</dbReference>
<evidence type="ECO:0000256" key="2">
    <source>
        <dbReference type="ARBA" id="ARBA00022840"/>
    </source>
</evidence>
<dbReference type="SUPFAM" id="SSF52540">
    <property type="entry name" value="P-loop containing nucleoside triphosphate hydrolases"/>
    <property type="match status" value="1"/>
</dbReference>
<dbReference type="GO" id="GO:0005524">
    <property type="term" value="F:ATP binding"/>
    <property type="evidence" value="ECO:0007669"/>
    <property type="project" value="UniProtKB-KW"/>
</dbReference>
<sequence length="114" mass="12577">MSELDITQRRIPQDGRFKVKAEEKEIDFRVSVLPTSFGGKIVLRALDKSNLSIGLDRLGFLPGPLKAFKRAIAQPYGMILLTGPTGCGKSTTLYSILNQLNTTDRNIVTIEDPV</sequence>
<evidence type="ECO:0000259" key="3">
    <source>
        <dbReference type="Pfam" id="PF00437"/>
    </source>
</evidence>
<evidence type="ECO:0000313" key="4">
    <source>
        <dbReference type="EMBL" id="GAI47550.1"/>
    </source>
</evidence>
<name>X1Q943_9ZZZZ</name>
<proteinExistence type="predicted"/>
<dbReference type="Gene3D" id="3.30.450.90">
    <property type="match status" value="1"/>
</dbReference>
<dbReference type="GO" id="GO:0016887">
    <property type="term" value="F:ATP hydrolysis activity"/>
    <property type="evidence" value="ECO:0007669"/>
    <property type="project" value="TreeGrafter"/>
</dbReference>
<feature type="non-terminal residue" evidence="4">
    <location>
        <position position="114"/>
    </location>
</feature>
<dbReference type="PANTHER" id="PTHR30258:SF1">
    <property type="entry name" value="PROTEIN TRANSPORT PROTEIN HOFB HOMOLOG"/>
    <property type="match status" value="1"/>
</dbReference>